<dbReference type="Gene3D" id="3.30.470.20">
    <property type="entry name" value="ATP-grasp fold, B domain"/>
    <property type="match status" value="1"/>
</dbReference>
<dbReference type="Pfam" id="PF14398">
    <property type="entry name" value="ATPgrasp_YheCD"/>
    <property type="match status" value="1"/>
</dbReference>
<dbReference type="SUPFAM" id="SSF56059">
    <property type="entry name" value="Glutathione synthetase ATP-binding domain-like"/>
    <property type="match status" value="1"/>
</dbReference>
<reference evidence="1 2" key="1">
    <citation type="submission" date="2018-10" db="EMBL/GenBank/DDBJ databases">
        <title>Phylogenomics of Brevibacillus.</title>
        <authorList>
            <person name="Dunlap C."/>
        </authorList>
    </citation>
    <scope>NUCLEOTIDE SEQUENCE [LARGE SCALE GENOMIC DNA]</scope>
    <source>
        <strain evidence="1 2">JCM 15716</strain>
    </source>
</reference>
<dbReference type="OrthoDB" id="7869153at2"/>
<dbReference type="AlphaFoldDB" id="A0A3M8DXS0"/>
<dbReference type="InterPro" id="IPR026838">
    <property type="entry name" value="YheC/D"/>
</dbReference>
<sequence>MKPIGIILDWAIIEGALKGKSNYENLMYYVESGRRLGMEPIFFHPRLVNFATGTVRGYVWQNNRLTPKRVPIPPVMHNRVLSGQATVRNGIKRLSKHGKLFNGIVVRNKEAVHRMLWKNAQLQRYLPHTVSFTRQAFIDMLGKYRVLYVKPVVGSVGIGVARIERDGDRYRFTSSKIRKVLTKPELIAETQRWVKGRRFIIQEAIALAKYNGQTFDLRVSVQKGESRQWGVSGMVCKVANSQNKLSNLSRGGQAEPIDEVFATLFTKEQAEHVKERIRMAAIAIAKQYERNFRSLADLGMDMGVDHQGNPYLIEVNVRDQRYSFFKAGELEMFKRTYHTPMAYARTFY</sequence>
<dbReference type="Proteomes" id="UP000271031">
    <property type="component" value="Unassembled WGS sequence"/>
</dbReference>
<gene>
    <name evidence="1" type="ORF">EDM56_03275</name>
</gene>
<dbReference type="EMBL" id="RHHQ01000004">
    <property type="protein sequence ID" value="RNB91787.1"/>
    <property type="molecule type" value="Genomic_DNA"/>
</dbReference>
<name>A0A3M8DXS0_9BACL</name>
<evidence type="ECO:0000313" key="2">
    <source>
        <dbReference type="Proteomes" id="UP000271031"/>
    </source>
</evidence>
<evidence type="ECO:0000313" key="1">
    <source>
        <dbReference type="EMBL" id="RNB91787.1"/>
    </source>
</evidence>
<comment type="caution">
    <text evidence="1">The sequence shown here is derived from an EMBL/GenBank/DDBJ whole genome shotgun (WGS) entry which is preliminary data.</text>
</comment>
<organism evidence="1 2">
    <name type="scientific">Brevibacillus fluminis</name>
    <dbReference type="NCBI Taxonomy" id="511487"/>
    <lineage>
        <taxon>Bacteria</taxon>
        <taxon>Bacillati</taxon>
        <taxon>Bacillota</taxon>
        <taxon>Bacilli</taxon>
        <taxon>Bacillales</taxon>
        <taxon>Paenibacillaceae</taxon>
        <taxon>Brevibacillus</taxon>
    </lineage>
</organism>
<dbReference type="RefSeq" id="WP_122916450.1">
    <property type="nucleotide sequence ID" value="NZ_RHHQ01000004.1"/>
</dbReference>
<accession>A0A3M8DXS0</accession>
<protein>
    <submittedName>
        <fullName evidence="1">YheC/YheD family protein</fullName>
    </submittedName>
</protein>
<keyword evidence="2" id="KW-1185">Reference proteome</keyword>
<proteinExistence type="predicted"/>